<proteinExistence type="predicted"/>
<organism evidence="3 4">
    <name type="scientific">Cymbomonas tetramitiformis</name>
    <dbReference type="NCBI Taxonomy" id="36881"/>
    <lineage>
        <taxon>Eukaryota</taxon>
        <taxon>Viridiplantae</taxon>
        <taxon>Chlorophyta</taxon>
        <taxon>Pyramimonadophyceae</taxon>
        <taxon>Pyramimonadales</taxon>
        <taxon>Pyramimonadaceae</taxon>
        <taxon>Cymbomonas</taxon>
    </lineage>
</organism>
<feature type="transmembrane region" description="Helical" evidence="2">
    <location>
        <begin position="218"/>
        <end position="236"/>
    </location>
</feature>
<evidence type="ECO:0000313" key="4">
    <source>
        <dbReference type="Proteomes" id="UP001190700"/>
    </source>
</evidence>
<evidence type="ECO:0000256" key="1">
    <source>
        <dbReference type="SAM" id="MobiDB-lite"/>
    </source>
</evidence>
<feature type="transmembrane region" description="Helical" evidence="2">
    <location>
        <begin position="173"/>
        <end position="198"/>
    </location>
</feature>
<comment type="caution">
    <text evidence="3">The sequence shown here is derived from an EMBL/GenBank/DDBJ whole genome shotgun (WGS) entry which is preliminary data.</text>
</comment>
<dbReference type="Proteomes" id="UP001190700">
    <property type="component" value="Unassembled WGS sequence"/>
</dbReference>
<keyword evidence="4" id="KW-1185">Reference proteome</keyword>
<protein>
    <submittedName>
        <fullName evidence="3">Uncharacterized protein</fullName>
    </submittedName>
</protein>
<feature type="transmembrane region" description="Helical" evidence="2">
    <location>
        <begin position="325"/>
        <end position="344"/>
    </location>
</feature>
<feature type="transmembrane region" description="Helical" evidence="2">
    <location>
        <begin position="65"/>
        <end position="83"/>
    </location>
</feature>
<dbReference type="AlphaFoldDB" id="A0AAE0G0K4"/>
<name>A0AAE0G0K4_9CHLO</name>
<keyword evidence="2" id="KW-1133">Transmembrane helix</keyword>
<keyword evidence="2" id="KW-0812">Transmembrane</keyword>
<gene>
    <name evidence="3" type="ORF">CYMTET_22431</name>
</gene>
<accession>A0AAE0G0K4</accession>
<feature type="transmembrane region" description="Helical" evidence="2">
    <location>
        <begin position="89"/>
        <end position="109"/>
    </location>
</feature>
<feature type="compositionally biased region" description="Gly residues" evidence="1">
    <location>
        <begin position="440"/>
        <end position="452"/>
    </location>
</feature>
<reference evidence="3 4" key="1">
    <citation type="journal article" date="2015" name="Genome Biol. Evol.">
        <title>Comparative Genomics of a Bacterivorous Green Alga Reveals Evolutionary Causalities and Consequences of Phago-Mixotrophic Mode of Nutrition.</title>
        <authorList>
            <person name="Burns J.A."/>
            <person name="Paasch A."/>
            <person name="Narechania A."/>
            <person name="Kim E."/>
        </authorList>
    </citation>
    <scope>NUCLEOTIDE SEQUENCE [LARGE SCALE GENOMIC DNA]</scope>
    <source>
        <strain evidence="3 4">PLY_AMNH</strain>
    </source>
</reference>
<keyword evidence="2" id="KW-0472">Membrane</keyword>
<dbReference type="EMBL" id="LGRX02011245">
    <property type="protein sequence ID" value="KAK3269108.1"/>
    <property type="molecule type" value="Genomic_DNA"/>
</dbReference>
<feature type="compositionally biased region" description="Acidic residues" evidence="1">
    <location>
        <begin position="425"/>
        <end position="439"/>
    </location>
</feature>
<feature type="transmembrane region" description="Helical" evidence="2">
    <location>
        <begin position="364"/>
        <end position="387"/>
    </location>
</feature>
<evidence type="ECO:0000313" key="3">
    <source>
        <dbReference type="EMBL" id="KAK3269108.1"/>
    </source>
</evidence>
<feature type="region of interest" description="Disordered" evidence="1">
    <location>
        <begin position="420"/>
        <end position="452"/>
    </location>
</feature>
<evidence type="ECO:0000256" key="2">
    <source>
        <dbReference type="SAM" id="Phobius"/>
    </source>
</evidence>
<sequence>MAGTFRGREHNARVEELYYTVGPPVQRKKTLGALSGEQGSLQRLRKLKQLWRKAYSKVKRNLRRVLKGHPLFAIYMVTAIEPFTRSERILIQTNTFLLMLVFTVWFYYIKSVNCCRDIRNWVACPDSSDVNQPCLGFDFCSALANNVDAMPEELSSLAFECTAFPQSSFIGRALVITIIIGILTPTTMILSQLFVIAASIKIPGHWGHQITPEVRYGIGDKMTAVVQSGVVIVYAMLFNFQKFNKALAVTLVNAIAMFFRNEHVKAAMLACLYGFIAAYQLVRDGCRVLVRKIMGRDINRPLTKEELLKERVRLASPVEKAMQKVAYFCIVFGWFMIAWSLFTYSMLIREMMGKDAEAEVVKMWAVTLVTELFGLQTFAIIFLRLGTDAVLNTIKRKFSGSSPAMRWFETFIIIYASSDSRGADETGDQDMGDDADADGGDFGGDQGGEMGL</sequence>